<evidence type="ECO:0000256" key="1">
    <source>
        <dbReference type="ARBA" id="ARBA00000085"/>
    </source>
</evidence>
<dbReference type="PANTHER" id="PTHR24421:SF62">
    <property type="entry name" value="SENSORY TRANSDUCTION HISTIDINE KINASE"/>
    <property type="match status" value="1"/>
</dbReference>
<keyword evidence="8" id="KW-0808">Transferase</keyword>
<dbReference type="InterPro" id="IPR011712">
    <property type="entry name" value="Sig_transdc_His_kin_sub3_dim/P"/>
</dbReference>
<evidence type="ECO:0000256" key="15">
    <source>
        <dbReference type="ARBA" id="ARBA00030800"/>
    </source>
</evidence>
<keyword evidence="11" id="KW-0408">Iron</keyword>
<evidence type="ECO:0000256" key="13">
    <source>
        <dbReference type="ARBA" id="ARBA00023014"/>
    </source>
</evidence>
<keyword evidence="13" id="KW-0411">Iron-sulfur</keyword>
<keyword evidence="16" id="KW-1133">Transmembrane helix</keyword>
<keyword evidence="16" id="KW-0472">Membrane</keyword>
<dbReference type="PRINTS" id="PR00344">
    <property type="entry name" value="BCTRLSENSOR"/>
</dbReference>
<evidence type="ECO:0000256" key="12">
    <source>
        <dbReference type="ARBA" id="ARBA00023012"/>
    </source>
</evidence>
<sequence>MPGDVTVAAAPGRVSPDAWAARWPLWDSYFALVGAGTAALVVAGSSVPAGAAALSLMAALAGWYVVFGRRLMRDEIEDRRGYVYLAVVLLLYVPAVAAAGEVTFALFALCPQAYMVMATVPATGFVIAFNATHLVLHAARTGDVAGTLTGPGPVALMVVVVSVVFGTWARHVSAQNEERARLIAQLDASRADVARLSHEAGVAAERQRLAGDLHDTVAQGLSSLVLLLQATRADLRRDPDLADRHLELAVRTAREHLSETRALVAALTPADLAASPLPAAVQRLAHRAGPAVTFETTGTAMPLPTADEVVLLRAAQEALGNAIRHAGAVSIGVTLAYRADTAVLEVRDDGAGFVPDAPTGGYGLSSMRARVAQAGGALTVESAPGGGTTIRVALPVRSRDEEAA</sequence>
<reference evidence="18" key="2">
    <citation type="submission" date="2022-09" db="EMBL/GenBank/DDBJ databases">
        <title>Biosynthetic gene clusters of Dactylosporangioum fulvum.</title>
        <authorList>
            <person name="Caradec T."/>
        </authorList>
    </citation>
    <scope>NUCLEOTIDE SEQUENCE</scope>
    <source>
        <strain evidence="18">NRRL B-16292</strain>
    </source>
</reference>
<evidence type="ECO:0000256" key="2">
    <source>
        <dbReference type="ARBA" id="ARBA00001966"/>
    </source>
</evidence>
<dbReference type="Pfam" id="PF02518">
    <property type="entry name" value="HATPase_c"/>
    <property type="match status" value="1"/>
</dbReference>
<evidence type="ECO:0000256" key="14">
    <source>
        <dbReference type="ARBA" id="ARBA00024827"/>
    </source>
</evidence>
<evidence type="ECO:0000313" key="18">
    <source>
        <dbReference type="EMBL" id="UWP85134.1"/>
    </source>
</evidence>
<evidence type="ECO:0000256" key="6">
    <source>
        <dbReference type="ARBA" id="ARBA00022485"/>
    </source>
</evidence>
<keyword evidence="10 18" id="KW-0418">Kinase</keyword>
<dbReference type="CDD" id="cd16917">
    <property type="entry name" value="HATPase_UhpB-NarQ-NarX-like"/>
    <property type="match status" value="1"/>
</dbReference>
<dbReference type="InterPro" id="IPR004358">
    <property type="entry name" value="Sig_transdc_His_kin-like_C"/>
</dbReference>
<dbReference type="RefSeq" id="WP_259863202.1">
    <property type="nucleotide sequence ID" value="NZ_BAAAST010000107.1"/>
</dbReference>
<dbReference type="InterPro" id="IPR036890">
    <property type="entry name" value="HATPase_C_sf"/>
</dbReference>
<dbReference type="GO" id="GO:0016301">
    <property type="term" value="F:kinase activity"/>
    <property type="evidence" value="ECO:0007669"/>
    <property type="project" value="UniProtKB-KW"/>
</dbReference>
<dbReference type="InterPro" id="IPR003594">
    <property type="entry name" value="HATPase_dom"/>
</dbReference>
<dbReference type="InterPro" id="IPR005467">
    <property type="entry name" value="His_kinase_dom"/>
</dbReference>
<evidence type="ECO:0000256" key="10">
    <source>
        <dbReference type="ARBA" id="ARBA00022777"/>
    </source>
</evidence>
<keyword evidence="12" id="KW-0902">Two-component regulatory system</keyword>
<comment type="cofactor">
    <cofactor evidence="2">
        <name>[4Fe-4S] cluster</name>
        <dbReference type="ChEBI" id="CHEBI:49883"/>
    </cofactor>
</comment>
<evidence type="ECO:0000259" key="17">
    <source>
        <dbReference type="PROSITE" id="PS50109"/>
    </source>
</evidence>
<evidence type="ECO:0000313" key="19">
    <source>
        <dbReference type="Proteomes" id="UP001059617"/>
    </source>
</evidence>
<evidence type="ECO:0000256" key="5">
    <source>
        <dbReference type="ARBA" id="ARBA00017322"/>
    </source>
</evidence>
<feature type="transmembrane region" description="Helical" evidence="16">
    <location>
        <begin position="82"/>
        <end position="107"/>
    </location>
</feature>
<feature type="domain" description="Histidine kinase" evidence="17">
    <location>
        <begin position="306"/>
        <end position="398"/>
    </location>
</feature>
<dbReference type="Pfam" id="PF07730">
    <property type="entry name" value="HisKA_3"/>
    <property type="match status" value="1"/>
</dbReference>
<feature type="transmembrane region" description="Helical" evidence="16">
    <location>
        <begin position="148"/>
        <end position="169"/>
    </location>
</feature>
<evidence type="ECO:0000256" key="11">
    <source>
        <dbReference type="ARBA" id="ARBA00023004"/>
    </source>
</evidence>
<evidence type="ECO:0000256" key="8">
    <source>
        <dbReference type="ARBA" id="ARBA00022679"/>
    </source>
</evidence>
<organism evidence="18 19">
    <name type="scientific">Dactylosporangium fulvum</name>
    <dbReference type="NCBI Taxonomy" id="53359"/>
    <lineage>
        <taxon>Bacteria</taxon>
        <taxon>Bacillati</taxon>
        <taxon>Actinomycetota</taxon>
        <taxon>Actinomycetes</taxon>
        <taxon>Micromonosporales</taxon>
        <taxon>Micromonosporaceae</taxon>
        <taxon>Dactylosporangium</taxon>
    </lineage>
</organism>
<dbReference type="SMART" id="SM00387">
    <property type="entry name" value="HATPase_c"/>
    <property type="match status" value="1"/>
</dbReference>
<evidence type="ECO:0000256" key="7">
    <source>
        <dbReference type="ARBA" id="ARBA00022490"/>
    </source>
</evidence>
<keyword evidence="16" id="KW-0812">Transmembrane</keyword>
<evidence type="ECO:0000256" key="4">
    <source>
        <dbReference type="ARBA" id="ARBA00012438"/>
    </source>
</evidence>
<accession>A0ABY5W6P9</accession>
<dbReference type="PANTHER" id="PTHR24421">
    <property type="entry name" value="NITRATE/NITRITE SENSOR PROTEIN NARX-RELATED"/>
    <property type="match status" value="1"/>
</dbReference>
<comment type="subcellular location">
    <subcellularLocation>
        <location evidence="3">Cytoplasm</location>
    </subcellularLocation>
</comment>
<proteinExistence type="predicted"/>
<dbReference type="PIRSF" id="PIRSF037434">
    <property type="entry name" value="STHK_ChrS"/>
    <property type="match status" value="1"/>
</dbReference>
<dbReference type="EMBL" id="CP073720">
    <property type="protein sequence ID" value="UWP85134.1"/>
    <property type="molecule type" value="Genomic_DNA"/>
</dbReference>
<dbReference type="SUPFAM" id="SSF55874">
    <property type="entry name" value="ATPase domain of HSP90 chaperone/DNA topoisomerase II/histidine kinase"/>
    <property type="match status" value="1"/>
</dbReference>
<evidence type="ECO:0000256" key="3">
    <source>
        <dbReference type="ARBA" id="ARBA00004496"/>
    </source>
</evidence>
<keyword evidence="9" id="KW-0479">Metal-binding</keyword>
<comment type="function">
    <text evidence="14">Member of the two-component regulatory system NreB/NreC involved in the control of dissimilatory nitrate/nitrite reduction in response to oxygen. NreB functions as a direct oxygen sensor histidine kinase which is autophosphorylated, in the absence of oxygen, probably at the conserved histidine residue, and transfers its phosphate group probably to a conserved aspartate residue of NreC. NreB/NreC activates the expression of the nitrate (narGHJI) and nitrite (nir) reductase operons, as well as the putative nitrate transporter gene narT.</text>
</comment>
<feature type="transmembrane region" description="Helical" evidence="16">
    <location>
        <begin position="29"/>
        <end position="61"/>
    </location>
</feature>
<keyword evidence="6" id="KW-0004">4Fe-4S</keyword>
<dbReference type="Gene3D" id="1.20.5.1930">
    <property type="match status" value="1"/>
</dbReference>
<keyword evidence="7" id="KW-0963">Cytoplasm</keyword>
<dbReference type="Gene3D" id="3.30.565.10">
    <property type="entry name" value="Histidine kinase-like ATPase, C-terminal domain"/>
    <property type="match status" value="1"/>
</dbReference>
<feature type="transmembrane region" description="Helical" evidence="16">
    <location>
        <begin position="113"/>
        <end position="136"/>
    </location>
</feature>
<dbReference type="InterPro" id="IPR050482">
    <property type="entry name" value="Sensor_HK_TwoCompSys"/>
</dbReference>
<evidence type="ECO:0000256" key="9">
    <source>
        <dbReference type="ARBA" id="ARBA00022723"/>
    </source>
</evidence>
<gene>
    <name evidence="18" type="ORF">Dfulv_13245</name>
</gene>
<reference evidence="18" key="1">
    <citation type="submission" date="2021-04" db="EMBL/GenBank/DDBJ databases">
        <authorList>
            <person name="Hartkoorn R.C."/>
            <person name="Beaudoing E."/>
            <person name="Hot D."/>
        </authorList>
    </citation>
    <scope>NUCLEOTIDE SEQUENCE</scope>
    <source>
        <strain evidence="18">NRRL B-16292</strain>
    </source>
</reference>
<protein>
    <recommendedName>
        <fullName evidence="5">Oxygen sensor histidine kinase NreB</fullName>
        <ecNumber evidence="4">2.7.13.3</ecNumber>
    </recommendedName>
    <alternativeName>
        <fullName evidence="15">Nitrogen regulation protein B</fullName>
    </alternativeName>
</protein>
<evidence type="ECO:0000256" key="16">
    <source>
        <dbReference type="SAM" id="Phobius"/>
    </source>
</evidence>
<dbReference type="PROSITE" id="PS50109">
    <property type="entry name" value="HIS_KIN"/>
    <property type="match status" value="1"/>
</dbReference>
<keyword evidence="19" id="KW-1185">Reference proteome</keyword>
<dbReference type="InterPro" id="IPR017205">
    <property type="entry name" value="Sig_transdc_His_kinase_ChrS"/>
</dbReference>
<dbReference type="EC" id="2.7.13.3" evidence="4"/>
<name>A0ABY5W6P9_9ACTN</name>
<comment type="catalytic activity">
    <reaction evidence="1">
        <text>ATP + protein L-histidine = ADP + protein N-phospho-L-histidine.</text>
        <dbReference type="EC" id="2.7.13.3"/>
    </reaction>
</comment>
<dbReference type="Proteomes" id="UP001059617">
    <property type="component" value="Chromosome"/>
</dbReference>